<accession>A0A0C1QIB9</accession>
<dbReference type="Proteomes" id="UP000031327">
    <property type="component" value="Unassembled WGS sequence"/>
</dbReference>
<organism evidence="1 2">
    <name type="scientific">Pseudoalteromonas luteoviolacea</name>
    <dbReference type="NCBI Taxonomy" id="43657"/>
    <lineage>
        <taxon>Bacteria</taxon>
        <taxon>Pseudomonadati</taxon>
        <taxon>Pseudomonadota</taxon>
        <taxon>Gammaproteobacteria</taxon>
        <taxon>Alteromonadales</taxon>
        <taxon>Pseudoalteromonadaceae</taxon>
        <taxon>Pseudoalteromonas</taxon>
    </lineage>
</organism>
<reference evidence="1 2" key="1">
    <citation type="submission" date="2014-12" db="EMBL/GenBank/DDBJ databases">
        <title>Draft Genome Sequence of Pseudoalteromonas luteoviolacea HI1.</title>
        <authorList>
            <person name="Asahina A.Y."/>
            <person name="Hadfield M.G."/>
        </authorList>
    </citation>
    <scope>NUCLEOTIDE SEQUENCE [LARGE SCALE GENOMIC DNA]</scope>
    <source>
        <strain evidence="1 2">HI1</strain>
    </source>
</reference>
<protein>
    <submittedName>
        <fullName evidence="1">Uncharacterized protein</fullName>
    </submittedName>
</protein>
<evidence type="ECO:0000313" key="2">
    <source>
        <dbReference type="Proteomes" id="UP000031327"/>
    </source>
</evidence>
<name>A0A0C1QIB9_9GAMM</name>
<comment type="caution">
    <text evidence="1">The sequence shown here is derived from an EMBL/GenBank/DDBJ whole genome shotgun (WGS) entry which is preliminary data.</text>
</comment>
<sequence length="335" mass="37673">MTIIVNNKEIEQLEQFSDKTQTLIQFLNQGAHSTDALIQQSEVMTFTSEAQFIEQLYLGLMNSTLLYLHQIPLSVDIKKLLELSTNDLRDLATFSNRDSETDKARLANILAKYRLVDSAILNKIALFYRRYNLNYHALGWGASFHDQLTLYSIICYCEQAYDLSNQTVHPACQWATEKAQNLSEFARYFCLYLAWKNAKQGGQGTPDHLVETLAPVVNNTLDSPVVTFELQAVDLHNAIKQWHEGGNNLGFSSFSAGLLNIVLNIDLQTDDLVKAANEYISGLQTTLTNALASDSYICQAGLCRHYLFNLHHSEALLNVDGQGCLSLFNHWPIAA</sequence>
<gene>
    <name evidence="1" type="ORF">JF50_00865</name>
</gene>
<dbReference type="RefSeq" id="WP_039607641.1">
    <property type="nucleotide sequence ID" value="NZ_JWIC01000001.1"/>
</dbReference>
<dbReference type="EMBL" id="JWIC01000001">
    <property type="protein sequence ID" value="KID59040.1"/>
    <property type="molecule type" value="Genomic_DNA"/>
</dbReference>
<proteinExistence type="predicted"/>
<dbReference type="OrthoDB" id="6290412at2"/>
<evidence type="ECO:0000313" key="1">
    <source>
        <dbReference type="EMBL" id="KID59040.1"/>
    </source>
</evidence>
<dbReference type="AlphaFoldDB" id="A0A0C1QIB9"/>